<dbReference type="AlphaFoldDB" id="A0A0C2XWH2"/>
<proteinExistence type="predicted"/>
<feature type="region of interest" description="Disordered" evidence="1">
    <location>
        <begin position="41"/>
        <end position="71"/>
    </location>
</feature>
<evidence type="ECO:0000256" key="1">
    <source>
        <dbReference type="SAM" id="MobiDB-lite"/>
    </source>
</evidence>
<reference evidence="3" key="2">
    <citation type="submission" date="2015-01" db="EMBL/GenBank/DDBJ databases">
        <title>Evolutionary Origins and Diversification of the Mycorrhizal Mutualists.</title>
        <authorList>
            <consortium name="DOE Joint Genome Institute"/>
            <consortium name="Mycorrhizal Genomics Consortium"/>
            <person name="Kohler A."/>
            <person name="Kuo A."/>
            <person name="Nagy L.G."/>
            <person name="Floudas D."/>
            <person name="Copeland A."/>
            <person name="Barry K.W."/>
            <person name="Cichocki N."/>
            <person name="Veneault-Fourrey C."/>
            <person name="LaButti K."/>
            <person name="Lindquist E.A."/>
            <person name="Lipzen A."/>
            <person name="Lundell T."/>
            <person name="Morin E."/>
            <person name="Murat C."/>
            <person name="Riley R."/>
            <person name="Ohm R."/>
            <person name="Sun H."/>
            <person name="Tunlid A."/>
            <person name="Henrissat B."/>
            <person name="Grigoriev I.V."/>
            <person name="Hibbett D.S."/>
            <person name="Martin F."/>
        </authorList>
    </citation>
    <scope>NUCLEOTIDE SEQUENCE [LARGE SCALE GENOMIC DNA]</scope>
    <source>
        <strain evidence="3">h7</strain>
    </source>
</reference>
<feature type="compositionally biased region" description="Basic and acidic residues" evidence="1">
    <location>
        <begin position="53"/>
        <end position="71"/>
    </location>
</feature>
<dbReference type="Proteomes" id="UP000053424">
    <property type="component" value="Unassembled WGS sequence"/>
</dbReference>
<evidence type="ECO:0000313" key="2">
    <source>
        <dbReference type="EMBL" id="KIM42013.1"/>
    </source>
</evidence>
<reference evidence="2 3" key="1">
    <citation type="submission" date="2014-04" db="EMBL/GenBank/DDBJ databases">
        <authorList>
            <consortium name="DOE Joint Genome Institute"/>
            <person name="Kuo A."/>
            <person name="Gay G."/>
            <person name="Dore J."/>
            <person name="Kohler A."/>
            <person name="Nagy L.G."/>
            <person name="Floudas D."/>
            <person name="Copeland A."/>
            <person name="Barry K.W."/>
            <person name="Cichocki N."/>
            <person name="Veneault-Fourrey C."/>
            <person name="LaButti K."/>
            <person name="Lindquist E.A."/>
            <person name="Lipzen A."/>
            <person name="Lundell T."/>
            <person name="Morin E."/>
            <person name="Murat C."/>
            <person name="Sun H."/>
            <person name="Tunlid A."/>
            <person name="Henrissat B."/>
            <person name="Grigoriev I.V."/>
            <person name="Hibbett D.S."/>
            <person name="Martin F."/>
            <person name="Nordberg H.P."/>
            <person name="Cantor M.N."/>
            <person name="Hua S.X."/>
        </authorList>
    </citation>
    <scope>NUCLEOTIDE SEQUENCE [LARGE SCALE GENOMIC DNA]</scope>
    <source>
        <strain evidence="3">h7</strain>
    </source>
</reference>
<dbReference type="HOGENOM" id="CLU_2441101_0_0_1"/>
<dbReference type="EMBL" id="KN831779">
    <property type="protein sequence ID" value="KIM42013.1"/>
    <property type="molecule type" value="Genomic_DNA"/>
</dbReference>
<sequence length="90" mass="10545">MDERIVTVTWMVRGLRANRWGGTGKERGAKRNLRGMRVCIDGRTNGRRRKEKTRGEDSKIREEEQKGKQGQERTLCKLCQYDRVESTEMS</sequence>
<organism evidence="2 3">
    <name type="scientific">Hebeloma cylindrosporum</name>
    <dbReference type="NCBI Taxonomy" id="76867"/>
    <lineage>
        <taxon>Eukaryota</taxon>
        <taxon>Fungi</taxon>
        <taxon>Dikarya</taxon>
        <taxon>Basidiomycota</taxon>
        <taxon>Agaricomycotina</taxon>
        <taxon>Agaricomycetes</taxon>
        <taxon>Agaricomycetidae</taxon>
        <taxon>Agaricales</taxon>
        <taxon>Agaricineae</taxon>
        <taxon>Hymenogastraceae</taxon>
        <taxon>Hebeloma</taxon>
    </lineage>
</organism>
<name>A0A0C2XWH2_HEBCY</name>
<keyword evidence="3" id="KW-1185">Reference proteome</keyword>
<evidence type="ECO:0000313" key="3">
    <source>
        <dbReference type="Proteomes" id="UP000053424"/>
    </source>
</evidence>
<protein>
    <submittedName>
        <fullName evidence="2">Uncharacterized protein</fullName>
    </submittedName>
</protein>
<accession>A0A0C2XWH2</accession>
<gene>
    <name evidence="2" type="ORF">M413DRAFT_143041</name>
</gene>